<feature type="region of interest" description="Disordered" evidence="1">
    <location>
        <begin position="1"/>
        <end position="37"/>
    </location>
</feature>
<proteinExistence type="predicted"/>
<accession>A0A9D4FQ74</accession>
<reference evidence="2" key="1">
    <citation type="journal article" date="2019" name="bioRxiv">
        <title>The Genome of the Zebra Mussel, Dreissena polymorpha: A Resource for Invasive Species Research.</title>
        <authorList>
            <person name="McCartney M.A."/>
            <person name="Auch B."/>
            <person name="Kono T."/>
            <person name="Mallez S."/>
            <person name="Zhang Y."/>
            <person name="Obille A."/>
            <person name="Becker A."/>
            <person name="Abrahante J.E."/>
            <person name="Garbe J."/>
            <person name="Badalamenti J.P."/>
            <person name="Herman A."/>
            <person name="Mangelson H."/>
            <person name="Liachko I."/>
            <person name="Sullivan S."/>
            <person name="Sone E.D."/>
            <person name="Koren S."/>
            <person name="Silverstein K.A.T."/>
            <person name="Beckman K.B."/>
            <person name="Gohl D.M."/>
        </authorList>
    </citation>
    <scope>NUCLEOTIDE SEQUENCE</scope>
    <source>
        <strain evidence="2">Duluth1</strain>
        <tissue evidence="2">Whole animal</tissue>
    </source>
</reference>
<evidence type="ECO:0000313" key="3">
    <source>
        <dbReference type="Proteomes" id="UP000828390"/>
    </source>
</evidence>
<protein>
    <submittedName>
        <fullName evidence="2">Uncharacterized protein</fullName>
    </submittedName>
</protein>
<comment type="caution">
    <text evidence="2">The sequence shown here is derived from an EMBL/GenBank/DDBJ whole genome shotgun (WGS) entry which is preliminary data.</text>
</comment>
<sequence length="51" mass="6028">MYELERENRTPCPSFQEQRGELRGMINGQPDQSPSYEAFEQHINDMSYGME</sequence>
<gene>
    <name evidence="2" type="ORF">DPMN_154138</name>
</gene>
<keyword evidence="3" id="KW-1185">Reference proteome</keyword>
<dbReference type="Proteomes" id="UP000828390">
    <property type="component" value="Unassembled WGS sequence"/>
</dbReference>
<evidence type="ECO:0000313" key="2">
    <source>
        <dbReference type="EMBL" id="KAH3800505.1"/>
    </source>
</evidence>
<organism evidence="2 3">
    <name type="scientific">Dreissena polymorpha</name>
    <name type="common">Zebra mussel</name>
    <name type="synonym">Mytilus polymorpha</name>
    <dbReference type="NCBI Taxonomy" id="45954"/>
    <lineage>
        <taxon>Eukaryota</taxon>
        <taxon>Metazoa</taxon>
        <taxon>Spiralia</taxon>
        <taxon>Lophotrochozoa</taxon>
        <taxon>Mollusca</taxon>
        <taxon>Bivalvia</taxon>
        <taxon>Autobranchia</taxon>
        <taxon>Heteroconchia</taxon>
        <taxon>Euheterodonta</taxon>
        <taxon>Imparidentia</taxon>
        <taxon>Neoheterodontei</taxon>
        <taxon>Myida</taxon>
        <taxon>Dreissenoidea</taxon>
        <taxon>Dreissenidae</taxon>
        <taxon>Dreissena</taxon>
    </lineage>
</organism>
<evidence type="ECO:0000256" key="1">
    <source>
        <dbReference type="SAM" id="MobiDB-lite"/>
    </source>
</evidence>
<dbReference type="EMBL" id="JAIWYP010000007">
    <property type="protein sequence ID" value="KAH3800505.1"/>
    <property type="molecule type" value="Genomic_DNA"/>
</dbReference>
<dbReference type="AlphaFoldDB" id="A0A9D4FQ74"/>
<name>A0A9D4FQ74_DREPO</name>
<reference evidence="2" key="2">
    <citation type="submission" date="2020-11" db="EMBL/GenBank/DDBJ databases">
        <authorList>
            <person name="McCartney M.A."/>
            <person name="Auch B."/>
            <person name="Kono T."/>
            <person name="Mallez S."/>
            <person name="Becker A."/>
            <person name="Gohl D.M."/>
            <person name="Silverstein K.A.T."/>
            <person name="Koren S."/>
            <person name="Bechman K.B."/>
            <person name="Herman A."/>
            <person name="Abrahante J.E."/>
            <person name="Garbe J."/>
        </authorList>
    </citation>
    <scope>NUCLEOTIDE SEQUENCE</scope>
    <source>
        <strain evidence="2">Duluth1</strain>
        <tissue evidence="2">Whole animal</tissue>
    </source>
</reference>